<dbReference type="OrthoDB" id="4525638at2759"/>
<accession>A0A2J6R7D7</accession>
<sequence>MVYVVIPKKSPRTPSLTMEIEQHIARGKLGNREVDTAIIKPVPKTGETWHSNANDWEEHLTVEFKRNGEHVTTHHVRRSNR</sequence>
<evidence type="ECO:0000313" key="2">
    <source>
        <dbReference type="Proteomes" id="UP000235786"/>
    </source>
</evidence>
<keyword evidence="2" id="KW-1185">Reference proteome</keyword>
<gene>
    <name evidence="1" type="ORF">L207DRAFT_589009</name>
</gene>
<dbReference type="EMBL" id="KZ613954">
    <property type="protein sequence ID" value="PMD34410.1"/>
    <property type="molecule type" value="Genomic_DNA"/>
</dbReference>
<evidence type="ECO:0000313" key="1">
    <source>
        <dbReference type="EMBL" id="PMD34410.1"/>
    </source>
</evidence>
<reference evidence="1 2" key="1">
    <citation type="submission" date="2016-04" db="EMBL/GenBank/DDBJ databases">
        <title>A degradative enzymes factory behind the ericoid mycorrhizal symbiosis.</title>
        <authorList>
            <consortium name="DOE Joint Genome Institute"/>
            <person name="Martino E."/>
            <person name="Morin E."/>
            <person name="Grelet G."/>
            <person name="Kuo A."/>
            <person name="Kohler A."/>
            <person name="Daghino S."/>
            <person name="Barry K."/>
            <person name="Choi C."/>
            <person name="Cichocki N."/>
            <person name="Clum A."/>
            <person name="Copeland A."/>
            <person name="Hainaut M."/>
            <person name="Haridas S."/>
            <person name="Labutti K."/>
            <person name="Lindquist E."/>
            <person name="Lipzen A."/>
            <person name="Khouja H.-R."/>
            <person name="Murat C."/>
            <person name="Ohm R."/>
            <person name="Olson A."/>
            <person name="Spatafora J."/>
            <person name="Veneault-Fourrey C."/>
            <person name="Henrissat B."/>
            <person name="Grigoriev I."/>
            <person name="Martin F."/>
            <person name="Perotto S."/>
        </authorList>
    </citation>
    <scope>NUCLEOTIDE SEQUENCE [LARGE SCALE GENOMIC DNA]</scope>
    <source>
        <strain evidence="1 2">F</strain>
    </source>
</reference>
<organism evidence="1 2">
    <name type="scientific">Hyaloscypha variabilis (strain UAMH 11265 / GT02V1 / F)</name>
    <name type="common">Meliniomyces variabilis</name>
    <dbReference type="NCBI Taxonomy" id="1149755"/>
    <lineage>
        <taxon>Eukaryota</taxon>
        <taxon>Fungi</taxon>
        <taxon>Dikarya</taxon>
        <taxon>Ascomycota</taxon>
        <taxon>Pezizomycotina</taxon>
        <taxon>Leotiomycetes</taxon>
        <taxon>Helotiales</taxon>
        <taxon>Hyaloscyphaceae</taxon>
        <taxon>Hyaloscypha</taxon>
        <taxon>Hyaloscypha variabilis</taxon>
    </lineage>
</organism>
<dbReference type="Proteomes" id="UP000235786">
    <property type="component" value="Unassembled WGS sequence"/>
</dbReference>
<name>A0A2J6R7D7_HYAVF</name>
<proteinExistence type="predicted"/>
<dbReference type="AlphaFoldDB" id="A0A2J6R7D7"/>
<protein>
    <submittedName>
        <fullName evidence="1">Uncharacterized protein</fullName>
    </submittedName>
</protein>